<dbReference type="AlphaFoldDB" id="A0A6A6RDD3"/>
<dbReference type="EMBL" id="MU004181">
    <property type="protein sequence ID" value="KAF2502755.1"/>
    <property type="molecule type" value="Genomic_DNA"/>
</dbReference>
<keyword evidence="3" id="KW-1185">Reference proteome</keyword>
<feature type="transmembrane region" description="Helical" evidence="1">
    <location>
        <begin position="201"/>
        <end position="220"/>
    </location>
</feature>
<dbReference type="OrthoDB" id="5394254at2759"/>
<feature type="transmembrane region" description="Helical" evidence="1">
    <location>
        <begin position="295"/>
        <end position="319"/>
    </location>
</feature>
<protein>
    <submittedName>
        <fullName evidence="2">Uncharacterized protein</fullName>
    </submittedName>
</protein>
<sequence>MPRQDAIPNGITPPPIKTSRLPRALRFPLLVIISLSLSAFSYSAAYELLGYRLGSVARTLNDSWGPVAFLGARVAELYVGWYMRYDDLDIFSLSLLTQAPSLYLLNTFYAVPLPTLLVRLGVDALSVVLPTKLLRPRSALHNRRAPKAAVPNRDIIHSPTAVFTTAALGATAYGFTLYAALHSGLTTFMTTHFDPTTFEPAHAATLQLLIASMLPVGWAAQSFLFTQSFGAQTDLGDAAGSAFNPASATLAETVQHNVWGWSKRTKVLVTQTAVLAALTGSHTVRMAWSNEGTDLVGAAGYAGVWVLAELLAAAMFGWVGDVGEVKVVKVKTVKEI</sequence>
<keyword evidence="1" id="KW-0812">Transmembrane</keyword>
<dbReference type="Proteomes" id="UP000799750">
    <property type="component" value="Unassembled WGS sequence"/>
</dbReference>
<evidence type="ECO:0000256" key="1">
    <source>
        <dbReference type="SAM" id="Phobius"/>
    </source>
</evidence>
<evidence type="ECO:0000313" key="3">
    <source>
        <dbReference type="Proteomes" id="UP000799750"/>
    </source>
</evidence>
<feature type="transmembrane region" description="Helical" evidence="1">
    <location>
        <begin position="90"/>
        <end position="110"/>
    </location>
</feature>
<feature type="transmembrane region" description="Helical" evidence="1">
    <location>
        <begin position="64"/>
        <end position="83"/>
    </location>
</feature>
<accession>A0A6A6RDD3</accession>
<name>A0A6A6RDD3_9PEZI</name>
<proteinExistence type="predicted"/>
<organism evidence="2 3">
    <name type="scientific">Lophium mytilinum</name>
    <dbReference type="NCBI Taxonomy" id="390894"/>
    <lineage>
        <taxon>Eukaryota</taxon>
        <taxon>Fungi</taxon>
        <taxon>Dikarya</taxon>
        <taxon>Ascomycota</taxon>
        <taxon>Pezizomycotina</taxon>
        <taxon>Dothideomycetes</taxon>
        <taxon>Pleosporomycetidae</taxon>
        <taxon>Mytilinidiales</taxon>
        <taxon>Mytilinidiaceae</taxon>
        <taxon>Lophium</taxon>
    </lineage>
</organism>
<keyword evidence="1" id="KW-1133">Transmembrane helix</keyword>
<keyword evidence="1" id="KW-0472">Membrane</keyword>
<evidence type="ECO:0000313" key="2">
    <source>
        <dbReference type="EMBL" id="KAF2502755.1"/>
    </source>
</evidence>
<reference evidence="2" key="1">
    <citation type="journal article" date="2020" name="Stud. Mycol.">
        <title>101 Dothideomycetes genomes: a test case for predicting lifestyles and emergence of pathogens.</title>
        <authorList>
            <person name="Haridas S."/>
            <person name="Albert R."/>
            <person name="Binder M."/>
            <person name="Bloem J."/>
            <person name="Labutti K."/>
            <person name="Salamov A."/>
            <person name="Andreopoulos B."/>
            <person name="Baker S."/>
            <person name="Barry K."/>
            <person name="Bills G."/>
            <person name="Bluhm B."/>
            <person name="Cannon C."/>
            <person name="Castanera R."/>
            <person name="Culley D."/>
            <person name="Daum C."/>
            <person name="Ezra D."/>
            <person name="Gonzalez J."/>
            <person name="Henrissat B."/>
            <person name="Kuo A."/>
            <person name="Liang C."/>
            <person name="Lipzen A."/>
            <person name="Lutzoni F."/>
            <person name="Magnuson J."/>
            <person name="Mondo S."/>
            <person name="Nolan M."/>
            <person name="Ohm R."/>
            <person name="Pangilinan J."/>
            <person name="Park H.-J."/>
            <person name="Ramirez L."/>
            <person name="Alfaro M."/>
            <person name="Sun H."/>
            <person name="Tritt A."/>
            <person name="Yoshinaga Y."/>
            <person name="Zwiers L.-H."/>
            <person name="Turgeon B."/>
            <person name="Goodwin S."/>
            <person name="Spatafora J."/>
            <person name="Crous P."/>
            <person name="Grigoriev I."/>
        </authorList>
    </citation>
    <scope>NUCLEOTIDE SEQUENCE</scope>
    <source>
        <strain evidence="2">CBS 269.34</strain>
    </source>
</reference>
<gene>
    <name evidence="2" type="ORF">BU16DRAFT_475141</name>
</gene>
<feature type="transmembrane region" description="Helical" evidence="1">
    <location>
        <begin position="27"/>
        <end position="44"/>
    </location>
</feature>
<feature type="transmembrane region" description="Helical" evidence="1">
    <location>
        <begin position="155"/>
        <end position="181"/>
    </location>
</feature>